<protein>
    <submittedName>
        <fullName evidence="1">Uncharacterized protein</fullName>
    </submittedName>
</protein>
<evidence type="ECO:0000313" key="1">
    <source>
        <dbReference type="EMBL" id="KCW74619.1"/>
    </source>
</evidence>
<dbReference type="Gramene" id="KCW74619">
    <property type="protein sequence ID" value="KCW74619"/>
    <property type="gene ID" value="EUGRSUZ_E03346"/>
</dbReference>
<organism evidence="1">
    <name type="scientific">Eucalyptus grandis</name>
    <name type="common">Flooded gum</name>
    <dbReference type="NCBI Taxonomy" id="71139"/>
    <lineage>
        <taxon>Eukaryota</taxon>
        <taxon>Viridiplantae</taxon>
        <taxon>Streptophyta</taxon>
        <taxon>Embryophyta</taxon>
        <taxon>Tracheophyta</taxon>
        <taxon>Spermatophyta</taxon>
        <taxon>Magnoliopsida</taxon>
        <taxon>eudicotyledons</taxon>
        <taxon>Gunneridae</taxon>
        <taxon>Pentapetalae</taxon>
        <taxon>rosids</taxon>
        <taxon>malvids</taxon>
        <taxon>Myrtales</taxon>
        <taxon>Myrtaceae</taxon>
        <taxon>Myrtoideae</taxon>
        <taxon>Eucalypteae</taxon>
        <taxon>Eucalyptus</taxon>
    </lineage>
</organism>
<sequence length="69" mass="8041">MGVLIYRNFVDTRFGAPFEGYSPFSRKNSQFEESPSCNCVRLLILGSAELPNHVTCIYFEYYTEYEARI</sequence>
<proteinExistence type="predicted"/>
<dbReference type="InParanoid" id="A0A059C8R0"/>
<dbReference type="AlphaFoldDB" id="A0A059C8R0"/>
<reference evidence="1" key="1">
    <citation type="submission" date="2013-07" db="EMBL/GenBank/DDBJ databases">
        <title>The genome of Eucalyptus grandis.</title>
        <authorList>
            <person name="Schmutz J."/>
            <person name="Hayes R."/>
            <person name="Myburg A."/>
            <person name="Tuskan G."/>
            <person name="Grattapaglia D."/>
            <person name="Rokhsar D.S."/>
        </authorList>
    </citation>
    <scope>NUCLEOTIDE SEQUENCE</scope>
    <source>
        <tissue evidence="1">Leaf extractions</tissue>
    </source>
</reference>
<gene>
    <name evidence="1" type="ORF">EUGRSUZ_E03346</name>
</gene>
<accession>A0A059C8R0</accession>
<dbReference type="EMBL" id="KK198757">
    <property type="protein sequence ID" value="KCW74619.1"/>
    <property type="molecule type" value="Genomic_DNA"/>
</dbReference>
<name>A0A059C8R0_EUCGR</name>